<accession>A0AA44U9Q2</accession>
<reference evidence="1 2" key="1">
    <citation type="submission" date="2013-08" db="EMBL/GenBank/DDBJ databases">
        <authorList>
            <person name="Trees D."/>
        </authorList>
    </citation>
    <scope>NUCLEOTIDE SEQUENCE [LARGE SCALE GENOMIC DNA]</scope>
    <source>
        <strain evidence="1 2">3502</strain>
    </source>
</reference>
<gene>
    <name evidence="1" type="ORF">N776_04330</name>
</gene>
<dbReference type="RefSeq" id="WP_003697075.1">
    <property type="nucleotide sequence ID" value="NZ_AVBE01000002.1"/>
</dbReference>
<evidence type="ECO:0000313" key="1">
    <source>
        <dbReference type="EMBL" id="PHJ36076.1"/>
    </source>
</evidence>
<comment type="caution">
    <text evidence="1">The sequence shown here is derived from an EMBL/GenBank/DDBJ whole genome shotgun (WGS) entry which is preliminary data.</text>
</comment>
<dbReference type="EMBL" id="AVBE01000002">
    <property type="protein sequence ID" value="PHJ36076.1"/>
    <property type="molecule type" value="Genomic_DNA"/>
</dbReference>
<dbReference type="AlphaFoldDB" id="A0AA44U9Q2"/>
<evidence type="ECO:0000313" key="2">
    <source>
        <dbReference type="Proteomes" id="UP000223296"/>
    </source>
</evidence>
<dbReference type="Proteomes" id="UP000223296">
    <property type="component" value="Unassembled WGS sequence"/>
</dbReference>
<sequence>MLYLTSRNDLMADAFFIWNRQLMFASLHGRDADMLSFQAQLQVSNERLGFRRPEEVLSCPRLTTAEHCLNLSKYMTKYQTLNYGSVTHMFLYSDILIQPNFDSKTGWVMLDDVTADLDKAAWQLVRQLSDIPLLEHWQNAVLSVLEADKSIMRFTPRIDEEYAVVGVQAVRVDIPEDFDVRLTAMLQSGRLHT</sequence>
<organism evidence="1 2">
    <name type="scientific">Neisseria gonorrhoeae 3502</name>
    <dbReference type="NCBI Taxonomy" id="1193404"/>
    <lineage>
        <taxon>Bacteria</taxon>
        <taxon>Pseudomonadati</taxon>
        <taxon>Pseudomonadota</taxon>
        <taxon>Betaproteobacteria</taxon>
        <taxon>Neisseriales</taxon>
        <taxon>Neisseriaceae</taxon>
        <taxon>Neisseria</taxon>
    </lineage>
</organism>
<protein>
    <recommendedName>
        <fullName evidence="3">YedA</fullName>
    </recommendedName>
</protein>
<proteinExistence type="predicted"/>
<name>A0AA44U9Q2_NEIGO</name>
<evidence type="ECO:0008006" key="3">
    <source>
        <dbReference type="Google" id="ProtNLM"/>
    </source>
</evidence>